<dbReference type="CDD" id="cd03801">
    <property type="entry name" value="GT4_PimA-like"/>
    <property type="match status" value="1"/>
</dbReference>
<dbReference type="InterPro" id="IPR028098">
    <property type="entry name" value="Glyco_trans_4-like_N"/>
</dbReference>
<dbReference type="AlphaFoldDB" id="A0A6C1TYP9"/>
<dbReference type="EMBL" id="RXIR01000004">
    <property type="protein sequence ID" value="TVS29649.1"/>
    <property type="molecule type" value="Genomic_DNA"/>
</dbReference>
<sequence length="368" mass="38954">MRIGMVCPYSFDEPGGVQAHILDLAGVLRGDGHDVRVLGPATRAADVPDYVTRGGGSVPIRYNGSVARLAIGPQVRRVARRFIAEGDFDVLHIHEPNSPSYSMAALRVAEGPIVATYHASATSSWPLRVALPVLRSRLEKIRGGIAVSEMARRWQVEQIGTDPVLIPNGVDTSLFRRAREQATGAPDDVPEIVFLGRLDEPRKGLDIFQRAIAELDRPARVTVVGGGAPRQAAGVDFLGRVSDAEKARILGRADIYVAPNTGGESFGIVLVEAMAAGCAVVASDIEAFAAVCAADTGRPAGALFPVGDSAALARTLRSLIDAPFTRDALIDAGTLRAADYDWGSVAARIMAVYDTVASTPGEKVRVSR</sequence>
<dbReference type="GO" id="GO:1903509">
    <property type="term" value="P:liposaccharide metabolic process"/>
    <property type="evidence" value="ECO:0007669"/>
    <property type="project" value="UniProtKB-ARBA"/>
</dbReference>
<evidence type="ECO:0000313" key="6">
    <source>
        <dbReference type="Proteomes" id="UP000336646"/>
    </source>
</evidence>
<dbReference type="GeneID" id="74902439"/>
<dbReference type="Pfam" id="PF13439">
    <property type="entry name" value="Glyco_transf_4"/>
    <property type="match status" value="1"/>
</dbReference>
<dbReference type="Gene3D" id="3.40.50.2000">
    <property type="entry name" value="Glycogen Phosphorylase B"/>
    <property type="match status" value="2"/>
</dbReference>
<dbReference type="PANTHER" id="PTHR45947">
    <property type="entry name" value="SULFOQUINOVOSYL TRANSFERASE SQD2"/>
    <property type="match status" value="1"/>
</dbReference>
<comment type="caution">
    <text evidence="5">The sequence shown here is derived from an EMBL/GenBank/DDBJ whole genome shotgun (WGS) entry which is preliminary data.</text>
</comment>
<evidence type="ECO:0000256" key="2">
    <source>
        <dbReference type="ARBA" id="ARBA00022679"/>
    </source>
</evidence>
<evidence type="ECO:0000259" key="3">
    <source>
        <dbReference type="Pfam" id="PF13439"/>
    </source>
</evidence>
<evidence type="ECO:0000313" key="7">
    <source>
        <dbReference type="Proteomes" id="UP000580709"/>
    </source>
</evidence>
<evidence type="ECO:0000256" key="1">
    <source>
        <dbReference type="ARBA" id="ARBA00022676"/>
    </source>
</evidence>
<dbReference type="Pfam" id="PF13692">
    <property type="entry name" value="Glyco_trans_1_4"/>
    <property type="match status" value="1"/>
</dbReference>
<dbReference type="SUPFAM" id="SSF53756">
    <property type="entry name" value="UDP-Glycosyltransferase/glycogen phosphorylase"/>
    <property type="match status" value="1"/>
</dbReference>
<organism evidence="5 6">
    <name type="scientific">Corynebacterium sanguinis</name>
    <dbReference type="NCBI Taxonomy" id="2594913"/>
    <lineage>
        <taxon>Bacteria</taxon>
        <taxon>Bacillati</taxon>
        <taxon>Actinomycetota</taxon>
        <taxon>Actinomycetes</taxon>
        <taxon>Mycobacteriales</taxon>
        <taxon>Corynebacteriaceae</taxon>
        <taxon>Corynebacterium</taxon>
    </lineage>
</organism>
<dbReference type="InterPro" id="IPR050194">
    <property type="entry name" value="Glycosyltransferase_grp1"/>
</dbReference>
<accession>A0A6C1TYP9</accession>
<dbReference type="EMBL" id="JACEOR010000072">
    <property type="protein sequence ID" value="MBA4504077.1"/>
    <property type="molecule type" value="Genomic_DNA"/>
</dbReference>
<dbReference type="Proteomes" id="UP000580709">
    <property type="component" value="Unassembled WGS sequence"/>
</dbReference>
<evidence type="ECO:0000313" key="5">
    <source>
        <dbReference type="EMBL" id="TVS29649.1"/>
    </source>
</evidence>
<reference evidence="5 6" key="1">
    <citation type="submission" date="2018-12" db="EMBL/GenBank/DDBJ databases">
        <title>Corynebacterium sanguinis sp. nov., a clinically-associated and environmental corynebacterium.</title>
        <authorList>
            <person name="Gonzales-Siles L."/>
            <person name="Jaen-Luchoro D."/>
            <person name="Cardew S."/>
            <person name="Inganas E."/>
            <person name="Ohlen M."/>
            <person name="Jensie-Markopolous S."/>
            <person name="Pinyeiro-Iglesias B."/>
            <person name="Molin K."/>
            <person name="Skovbjerg S."/>
            <person name="Svensson-Stadler L."/>
            <person name="Funke G."/>
            <person name="Moore E.R.B."/>
        </authorList>
    </citation>
    <scope>NUCLEOTIDE SEQUENCE [LARGE SCALE GENOMIC DNA]</scope>
    <source>
        <strain evidence="5 6">58734</strain>
    </source>
</reference>
<keyword evidence="2 5" id="KW-0808">Transferase</keyword>
<protein>
    <submittedName>
        <fullName evidence="5">Glycosyltransferase family 1 protein</fullName>
    </submittedName>
    <submittedName>
        <fullName evidence="4">Glycosyltransferase family 4 protein</fullName>
    </submittedName>
</protein>
<dbReference type="GO" id="GO:0016757">
    <property type="term" value="F:glycosyltransferase activity"/>
    <property type="evidence" value="ECO:0007669"/>
    <property type="project" value="UniProtKB-KW"/>
</dbReference>
<reference evidence="4 7" key="2">
    <citation type="submission" date="2020-07" db="EMBL/GenBank/DDBJ databases">
        <authorList>
            <person name="Khare M."/>
        </authorList>
    </citation>
    <scope>NUCLEOTIDE SEQUENCE [LARGE SCALE GENOMIC DNA]</scope>
    <source>
        <strain evidence="4 7">P8776</strain>
    </source>
</reference>
<dbReference type="RefSeq" id="WP_136651169.1">
    <property type="nucleotide sequence ID" value="NZ_CP038157.1"/>
</dbReference>
<keyword evidence="1" id="KW-0328">Glycosyltransferase</keyword>
<gene>
    <name evidence="5" type="ORF">EKI59_03295</name>
    <name evidence="4" type="ORF">H0H28_01730</name>
</gene>
<dbReference type="PANTHER" id="PTHR45947:SF3">
    <property type="entry name" value="SULFOQUINOVOSYL TRANSFERASE SQD2"/>
    <property type="match status" value="1"/>
</dbReference>
<proteinExistence type="predicted"/>
<dbReference type="OrthoDB" id="5240531at2"/>
<feature type="domain" description="Glycosyltransferase subfamily 4-like N-terminal" evidence="3">
    <location>
        <begin position="14"/>
        <end position="173"/>
    </location>
</feature>
<dbReference type="GO" id="GO:1901137">
    <property type="term" value="P:carbohydrate derivative biosynthetic process"/>
    <property type="evidence" value="ECO:0007669"/>
    <property type="project" value="UniProtKB-ARBA"/>
</dbReference>
<evidence type="ECO:0000313" key="4">
    <source>
        <dbReference type="EMBL" id="MBA4504077.1"/>
    </source>
</evidence>
<dbReference type="Proteomes" id="UP000336646">
    <property type="component" value="Unassembled WGS sequence"/>
</dbReference>
<keyword evidence="7" id="KW-1185">Reference proteome</keyword>
<name>A0A6C1TYP9_9CORY</name>